<feature type="signal peptide" evidence="6">
    <location>
        <begin position="1"/>
        <end position="31"/>
    </location>
</feature>
<feature type="transmembrane region" description="Helical" evidence="5">
    <location>
        <begin position="703"/>
        <end position="724"/>
    </location>
</feature>
<feature type="domain" description="Gram-positive pilin backbone subunit 2 Cna-B-like" evidence="9">
    <location>
        <begin position="242"/>
        <end position="363"/>
    </location>
</feature>
<keyword evidence="5" id="KW-0812">Transmembrane</keyword>
<dbReference type="InterPro" id="IPR041033">
    <property type="entry name" value="SpaA_PFL_dom_1"/>
</dbReference>
<dbReference type="InterPro" id="IPR013783">
    <property type="entry name" value="Ig-like_fold"/>
</dbReference>
<evidence type="ECO:0000259" key="10">
    <source>
        <dbReference type="Pfam" id="PF16570"/>
    </source>
</evidence>
<evidence type="ECO:0000259" key="11">
    <source>
        <dbReference type="Pfam" id="PF17802"/>
    </source>
</evidence>
<keyword evidence="5" id="KW-0472">Membrane</keyword>
<evidence type="ECO:0000256" key="4">
    <source>
        <dbReference type="ARBA" id="ARBA00023088"/>
    </source>
</evidence>
<accession>A0ABW9MTX8</accession>
<dbReference type="EMBL" id="JBGMEH010000001">
    <property type="protein sequence ID" value="MFO3715276.1"/>
    <property type="molecule type" value="Genomic_DNA"/>
</dbReference>
<evidence type="ECO:0000259" key="8">
    <source>
        <dbReference type="Pfam" id="PF16555"/>
    </source>
</evidence>
<gene>
    <name evidence="12" type="ORF">ACCQ40_00570</name>
</gene>
<dbReference type="Gene3D" id="2.60.40.740">
    <property type="match status" value="1"/>
</dbReference>
<dbReference type="Gene3D" id="1.20.58.90">
    <property type="match status" value="1"/>
</dbReference>
<keyword evidence="5" id="KW-1133">Transmembrane helix</keyword>
<dbReference type="NCBIfam" id="TIGR01167">
    <property type="entry name" value="LPXTG_anchor"/>
    <property type="match status" value="1"/>
</dbReference>
<dbReference type="Gene3D" id="2.60.40.1140">
    <property type="entry name" value="Collagen-binding surface protein Cna, B-type domain"/>
    <property type="match status" value="1"/>
</dbReference>
<dbReference type="Gene3D" id="2.60.40.10">
    <property type="entry name" value="Immunoglobulins"/>
    <property type="match status" value="2"/>
</dbReference>
<feature type="domain" description="Gram-positive pilin subunit D1 N-terminal" evidence="8">
    <location>
        <begin position="50"/>
        <end position="210"/>
    </location>
</feature>
<evidence type="ECO:0000259" key="7">
    <source>
        <dbReference type="Pfam" id="PF00746"/>
    </source>
</evidence>
<dbReference type="InterPro" id="IPR032332">
    <property type="entry name" value="GramPos_pilinD3"/>
</dbReference>
<feature type="domain" description="Gram-positive cocci surface proteins LPxTG" evidence="7">
    <location>
        <begin position="691"/>
        <end position="728"/>
    </location>
</feature>
<protein>
    <submittedName>
        <fullName evidence="12">SpaH/EbpB family LPXTG-anchored major pilin</fullName>
    </submittedName>
</protein>
<evidence type="ECO:0000256" key="1">
    <source>
        <dbReference type="ARBA" id="ARBA00022512"/>
    </source>
</evidence>
<dbReference type="Pfam" id="PF17802">
    <property type="entry name" value="SpaA"/>
    <property type="match status" value="1"/>
</dbReference>
<keyword evidence="13" id="KW-1185">Reference proteome</keyword>
<evidence type="ECO:0000313" key="12">
    <source>
        <dbReference type="EMBL" id="MFO3715276.1"/>
    </source>
</evidence>
<dbReference type="Pfam" id="PF16570">
    <property type="entry name" value="GramPos_pilinD3"/>
    <property type="match status" value="1"/>
</dbReference>
<sequence>MKKATNKLMSFLAAFAMVIGVLVAPFANANAAEVEAPDGKIATTTDDIPTSTKVNVWKLQADSYKDPKVWDHNGGELTKEQKESLGENVRGLKGVEFSYWKVSAAELDKLNTSKPDTVEKVNDLLNRDKVDGKTELTDENGKAEILDLANGNYWFVESKTPANVTTNGGHAVPFALTLPQVKLVKGEDGKFAPAKPTEYLTEVNVYPKNTTTKVDVNKDFTDEIDNDRDDKTKDADIRDYRLGDAVPYTVRTVFKAKTNYKNAYWTDEMTDGLTFTEEDQKDLKVTIDGKPADQADYTLTVTKDAESGIQNGFRVELTKPGLAKVSDKDDDVTVDLVYTATVNSKSVVNIPETNDVTFIYGNDQRFGNTPQPTFPNDDKELTVSKSFVDVEGEDKEPKPGESITFDLFDAQDGKLKGTVKFTQNDNETYTVNDGTEDKTVQGNDWTYTWKDLNLERQYKVVERDLKGFQAQYTSEKGKTVVVNKVSNNITVNPKEPHVVHYGKKFVKADEVTGDRLEGAVFAVKNANTDEQRDVKHAGEYLVYKTDSEKEADRAAYLEVKAAYDEMTKKDSTTSQEDADKYYKDNVVPKYNALKTRYDWKAVNLKDEEAAKDLVKLTSDAQGRFAIDGLAEGDYELVELEAPKGYSIPTNNAHAFAVNAESWTKEDGVQFTPADDAENTSVDKTKGDAQRVNNKNVTIPQTGGIGSLIFIVAGLALMGVAFTAMKRRNSVEA</sequence>
<dbReference type="InterPro" id="IPR032364">
    <property type="entry name" value="GramPos_pilinD1_N"/>
</dbReference>
<evidence type="ECO:0000256" key="2">
    <source>
        <dbReference type="ARBA" id="ARBA00022525"/>
    </source>
</evidence>
<comment type="caution">
    <text evidence="12">The sequence shown here is derived from an EMBL/GenBank/DDBJ whole genome shotgun (WGS) entry which is preliminary data.</text>
</comment>
<dbReference type="NCBIfam" id="NF033902">
    <property type="entry name" value="iso_D2_wall_anc"/>
    <property type="match status" value="1"/>
</dbReference>
<keyword evidence="4" id="KW-0572">Peptidoglycan-anchor</keyword>
<evidence type="ECO:0000313" key="13">
    <source>
        <dbReference type="Proteomes" id="UP001638015"/>
    </source>
</evidence>
<dbReference type="InterPro" id="IPR026466">
    <property type="entry name" value="Fim_isopep_form_D2_dom"/>
</dbReference>
<feature type="domain" description="SpaA-like prealbumin fold" evidence="11">
    <location>
        <begin position="612"/>
        <end position="663"/>
    </location>
</feature>
<dbReference type="Pfam" id="PF16569">
    <property type="entry name" value="GramPos_pilinBB"/>
    <property type="match status" value="1"/>
</dbReference>
<dbReference type="InterPro" id="IPR048052">
    <property type="entry name" value="FM1-like"/>
</dbReference>
<evidence type="ECO:0000256" key="6">
    <source>
        <dbReference type="SAM" id="SignalP"/>
    </source>
</evidence>
<feature type="domain" description="Gram-positive pilin backbone subunit 3 Cna-B-like" evidence="10">
    <location>
        <begin position="380"/>
        <end position="523"/>
    </location>
</feature>
<keyword evidence="1" id="KW-0134">Cell wall</keyword>
<keyword evidence="3 6" id="KW-0732">Signal</keyword>
<dbReference type="InterPro" id="IPR032334">
    <property type="entry name" value="GramPos_pilinBB"/>
</dbReference>
<proteinExistence type="predicted"/>
<keyword evidence="2" id="KW-0964">Secreted</keyword>
<evidence type="ECO:0000256" key="3">
    <source>
        <dbReference type="ARBA" id="ARBA00022729"/>
    </source>
</evidence>
<dbReference type="Pfam" id="PF00746">
    <property type="entry name" value="Gram_pos_anchor"/>
    <property type="match status" value="1"/>
</dbReference>
<reference evidence="12 13" key="1">
    <citation type="journal article" date="2025" name="Anaerobe">
        <title>Description of Anaerococcus kampingiae sp. nov., Anaerococcus groningensis sp. nov., Anaerococcus martiniensis sp. nov., and Anaerococcus cruorum sp. nov., isolated from human clinical specimens.</title>
        <authorList>
            <person name="Boiten K.E."/>
            <person name="Meijer J."/>
            <person name="van Wezel E.M."/>
            <person name="Veloo A.C.M."/>
        </authorList>
    </citation>
    <scope>NUCLEOTIDE SEQUENCE [LARGE SCALE GENOMIC DNA]</scope>
    <source>
        <strain evidence="12 13">ENR1039</strain>
    </source>
</reference>
<organism evidence="12 13">
    <name type="scientific">Anaerococcus cruorum</name>
    <dbReference type="NCBI Taxonomy" id="3115617"/>
    <lineage>
        <taxon>Bacteria</taxon>
        <taxon>Bacillati</taxon>
        <taxon>Bacillota</taxon>
        <taxon>Tissierellia</taxon>
        <taxon>Tissierellales</taxon>
        <taxon>Peptoniphilaceae</taxon>
        <taxon>Anaerococcus</taxon>
    </lineage>
</organism>
<feature type="chain" id="PRO_5045774524" evidence="6">
    <location>
        <begin position="32"/>
        <end position="732"/>
    </location>
</feature>
<dbReference type="NCBIfam" id="TIGR04226">
    <property type="entry name" value="RrgB_K2N_iso_D2"/>
    <property type="match status" value="1"/>
</dbReference>
<dbReference type="Pfam" id="PF16555">
    <property type="entry name" value="GramPos_pilinD1"/>
    <property type="match status" value="1"/>
</dbReference>
<dbReference type="InterPro" id="IPR019931">
    <property type="entry name" value="LPXTG_anchor"/>
</dbReference>
<name>A0ABW9MTX8_9FIRM</name>
<evidence type="ECO:0000259" key="9">
    <source>
        <dbReference type="Pfam" id="PF16569"/>
    </source>
</evidence>
<evidence type="ECO:0000256" key="5">
    <source>
        <dbReference type="SAM" id="Phobius"/>
    </source>
</evidence>
<dbReference type="RefSeq" id="WP_410032176.1">
    <property type="nucleotide sequence ID" value="NZ_JBGMEH010000001.1"/>
</dbReference>
<dbReference type="Proteomes" id="UP001638015">
    <property type="component" value="Unassembled WGS sequence"/>
</dbReference>